<sequence length="27" mass="3413">MWKKLWEKLMERQNLSVFRAMSYPRPS</sequence>
<reference evidence="1" key="2">
    <citation type="journal article" date="2015" name="Fish Shellfish Immunol.">
        <title>Early steps in the European eel (Anguilla anguilla)-Vibrio vulnificus interaction in the gills: Role of the RtxA13 toxin.</title>
        <authorList>
            <person name="Callol A."/>
            <person name="Pajuelo D."/>
            <person name="Ebbesson L."/>
            <person name="Teles M."/>
            <person name="MacKenzie S."/>
            <person name="Amaro C."/>
        </authorList>
    </citation>
    <scope>NUCLEOTIDE SEQUENCE</scope>
</reference>
<dbReference type="AlphaFoldDB" id="A0A0E9QJV5"/>
<evidence type="ECO:0000313" key="1">
    <source>
        <dbReference type="EMBL" id="JAH17059.1"/>
    </source>
</evidence>
<proteinExistence type="predicted"/>
<accession>A0A0E9QJV5</accession>
<dbReference type="EMBL" id="GBXM01091518">
    <property type="protein sequence ID" value="JAH17059.1"/>
    <property type="molecule type" value="Transcribed_RNA"/>
</dbReference>
<name>A0A0E9QJV5_ANGAN</name>
<reference evidence="1" key="1">
    <citation type="submission" date="2014-11" db="EMBL/GenBank/DDBJ databases">
        <authorList>
            <person name="Amaro Gonzalez C."/>
        </authorList>
    </citation>
    <scope>NUCLEOTIDE SEQUENCE</scope>
</reference>
<protein>
    <submittedName>
        <fullName evidence="1">Uncharacterized protein</fullName>
    </submittedName>
</protein>
<organism evidence="1">
    <name type="scientific">Anguilla anguilla</name>
    <name type="common">European freshwater eel</name>
    <name type="synonym">Muraena anguilla</name>
    <dbReference type="NCBI Taxonomy" id="7936"/>
    <lineage>
        <taxon>Eukaryota</taxon>
        <taxon>Metazoa</taxon>
        <taxon>Chordata</taxon>
        <taxon>Craniata</taxon>
        <taxon>Vertebrata</taxon>
        <taxon>Euteleostomi</taxon>
        <taxon>Actinopterygii</taxon>
        <taxon>Neopterygii</taxon>
        <taxon>Teleostei</taxon>
        <taxon>Anguilliformes</taxon>
        <taxon>Anguillidae</taxon>
        <taxon>Anguilla</taxon>
    </lineage>
</organism>